<dbReference type="InterPro" id="IPR036737">
    <property type="entry name" value="OmpA-like_sf"/>
</dbReference>
<dbReference type="GO" id="GO:0016020">
    <property type="term" value="C:membrane"/>
    <property type="evidence" value="ECO:0007669"/>
    <property type="project" value="UniProtKB-UniRule"/>
</dbReference>
<dbReference type="Gene3D" id="3.30.1330.60">
    <property type="entry name" value="OmpA-like domain"/>
    <property type="match status" value="1"/>
</dbReference>
<dbReference type="CDD" id="cd07185">
    <property type="entry name" value="OmpA_C-like"/>
    <property type="match status" value="1"/>
</dbReference>
<evidence type="ECO:0000259" key="3">
    <source>
        <dbReference type="PROSITE" id="PS51123"/>
    </source>
</evidence>
<dbReference type="InterPro" id="IPR006665">
    <property type="entry name" value="OmpA-like"/>
</dbReference>
<protein>
    <recommendedName>
        <fullName evidence="3">OmpA-like domain-containing protein</fullName>
    </recommendedName>
</protein>
<feature type="domain" description="OmpA-like" evidence="3">
    <location>
        <begin position="1"/>
        <end position="109"/>
    </location>
</feature>
<evidence type="ECO:0000256" key="1">
    <source>
        <dbReference type="PROSITE-ProRule" id="PRU00473"/>
    </source>
</evidence>
<sequence length="109" mass="11918">MAVSGGKYALSDSMKGALDRVVAFVRASGDSRYRIHIGGHTDNVARHVTNNRLAARRIASVADYLVKNGISSSMLSKKNHGESRPVASNRSERGRALNRRVEVRLVKSK</sequence>
<dbReference type="EMBL" id="PQCO01000107">
    <property type="protein sequence ID" value="PUE04867.1"/>
    <property type="molecule type" value="Genomic_DNA"/>
</dbReference>
<feature type="compositionally biased region" description="Basic and acidic residues" evidence="2">
    <location>
        <begin position="90"/>
        <end position="109"/>
    </location>
</feature>
<dbReference type="PROSITE" id="PS51123">
    <property type="entry name" value="OMPA_2"/>
    <property type="match status" value="1"/>
</dbReference>
<evidence type="ECO:0000256" key="2">
    <source>
        <dbReference type="SAM" id="MobiDB-lite"/>
    </source>
</evidence>
<dbReference type="AlphaFoldDB" id="A0A6N4E527"/>
<comment type="caution">
    <text evidence="4">The sequence shown here is derived from an EMBL/GenBank/DDBJ whole genome shotgun (WGS) entry which is preliminary data.</text>
</comment>
<proteinExistence type="predicted"/>
<dbReference type="PANTHER" id="PTHR30329">
    <property type="entry name" value="STATOR ELEMENT OF FLAGELLAR MOTOR COMPLEX"/>
    <property type="match status" value="1"/>
</dbReference>
<organism evidence="4 5">
    <name type="scientific">Candidatus Sedimenticola endophacoides</name>
    <dbReference type="NCBI Taxonomy" id="2548426"/>
    <lineage>
        <taxon>Bacteria</taxon>
        <taxon>Pseudomonadati</taxon>
        <taxon>Pseudomonadota</taxon>
        <taxon>Gammaproteobacteria</taxon>
        <taxon>Chromatiales</taxon>
        <taxon>Sedimenticolaceae</taxon>
        <taxon>Sedimenticola</taxon>
    </lineage>
</organism>
<name>A0A6N4E527_9GAMM</name>
<dbReference type="Pfam" id="PF00691">
    <property type="entry name" value="OmpA"/>
    <property type="match status" value="1"/>
</dbReference>
<dbReference type="PANTHER" id="PTHR30329:SF21">
    <property type="entry name" value="LIPOPROTEIN YIAD-RELATED"/>
    <property type="match status" value="1"/>
</dbReference>
<gene>
    <name evidence="4" type="ORF">C3L24_02435</name>
</gene>
<reference evidence="4 5" key="1">
    <citation type="submission" date="2018-01" db="EMBL/GenBank/DDBJ databases">
        <title>Novel co-symbiosis in the lucinid bivalve Phacoides pectinatus.</title>
        <authorList>
            <person name="Lim S.J."/>
            <person name="Davis B.G."/>
            <person name="Gill D.E."/>
            <person name="Engel A.S."/>
            <person name="Anderson L.C."/>
            <person name="Campbell B.J."/>
        </authorList>
    </citation>
    <scope>NUCLEOTIDE SEQUENCE [LARGE SCALE GENOMIC DNA]</scope>
    <source>
        <strain evidence="4">N3_P5</strain>
    </source>
</reference>
<feature type="region of interest" description="Disordered" evidence="2">
    <location>
        <begin position="73"/>
        <end position="109"/>
    </location>
</feature>
<evidence type="ECO:0000313" key="4">
    <source>
        <dbReference type="EMBL" id="PUE04867.1"/>
    </source>
</evidence>
<dbReference type="SUPFAM" id="SSF103088">
    <property type="entry name" value="OmpA-like"/>
    <property type="match status" value="1"/>
</dbReference>
<keyword evidence="1" id="KW-0472">Membrane</keyword>
<evidence type="ECO:0000313" key="5">
    <source>
        <dbReference type="Proteomes" id="UP000250928"/>
    </source>
</evidence>
<dbReference type="Proteomes" id="UP000250928">
    <property type="component" value="Unassembled WGS sequence"/>
</dbReference>
<dbReference type="InterPro" id="IPR050330">
    <property type="entry name" value="Bact_OuterMem_StrucFunc"/>
</dbReference>
<accession>A0A6N4E527</accession>